<evidence type="ECO:0000313" key="4">
    <source>
        <dbReference type="EMBL" id="CAB4844526.1"/>
    </source>
</evidence>
<dbReference type="EMBL" id="CAFBAA010000031">
    <property type="protein sequence ID" value="CAB4844526.1"/>
    <property type="molecule type" value="Genomic_DNA"/>
</dbReference>
<dbReference type="GO" id="GO:0016020">
    <property type="term" value="C:membrane"/>
    <property type="evidence" value="ECO:0007669"/>
    <property type="project" value="InterPro"/>
</dbReference>
<dbReference type="InterPro" id="IPR002994">
    <property type="entry name" value="Surf1/Shy1"/>
</dbReference>
<sequence length="257" mass="27838">MKRAIFGPKSIALTLTAIMLIFGCLALAQWQWERKSARDSANALIAQNIDQTPSTISAFLTPGTPPKPSVRWRHAQVSGTLGEYLLMRNRYSNGKYGYGVMAPITTSDGARYWIDLGWIQAGLSATDLPHITLPTTPITVVGRVRGGDTLDRPGPRGSLFGMSSEDFSAVARTINTKRIASDGGGYLEAESFTPASQSLPLPIPKPEISSGPHAAYAVQWLIFALLIALGRFLLLREDLKNVKTGARRVRDTAQGLS</sequence>
<feature type="transmembrane region" description="Helical" evidence="1">
    <location>
        <begin position="214"/>
        <end position="234"/>
    </location>
</feature>
<dbReference type="EMBL" id="CAEZXB010000001">
    <property type="protein sequence ID" value="CAB4664065.1"/>
    <property type="molecule type" value="Genomic_DNA"/>
</dbReference>
<dbReference type="CDD" id="cd06662">
    <property type="entry name" value="SURF1"/>
    <property type="match status" value="1"/>
</dbReference>
<evidence type="ECO:0000313" key="5">
    <source>
        <dbReference type="EMBL" id="CAB5077514.1"/>
    </source>
</evidence>
<dbReference type="EMBL" id="CAEZXN010000005">
    <property type="protein sequence ID" value="CAB4688061.1"/>
    <property type="molecule type" value="Genomic_DNA"/>
</dbReference>
<keyword evidence="1" id="KW-0472">Membrane</keyword>
<accession>A0A6J7VET5</accession>
<dbReference type="PROSITE" id="PS50895">
    <property type="entry name" value="SURF1"/>
    <property type="match status" value="1"/>
</dbReference>
<name>A0A6J7VET5_9ZZZZ</name>
<keyword evidence="1" id="KW-0812">Transmembrane</keyword>
<evidence type="ECO:0000313" key="2">
    <source>
        <dbReference type="EMBL" id="CAB4664065.1"/>
    </source>
</evidence>
<evidence type="ECO:0000313" key="3">
    <source>
        <dbReference type="EMBL" id="CAB4688061.1"/>
    </source>
</evidence>
<evidence type="ECO:0000256" key="1">
    <source>
        <dbReference type="SAM" id="Phobius"/>
    </source>
</evidence>
<gene>
    <name evidence="2" type="ORF">UFOPK2342_00018</name>
    <name evidence="3" type="ORF">UFOPK2423_00377</name>
    <name evidence="4" type="ORF">UFOPK3266_01146</name>
    <name evidence="5" type="ORF">UFOPK4367_01257</name>
</gene>
<reference evidence="5" key="1">
    <citation type="submission" date="2020-05" db="EMBL/GenBank/DDBJ databases">
        <authorList>
            <person name="Chiriac C."/>
            <person name="Salcher M."/>
            <person name="Ghai R."/>
            <person name="Kavagutti S V."/>
        </authorList>
    </citation>
    <scope>NUCLEOTIDE SEQUENCE</scope>
</reference>
<proteinExistence type="predicted"/>
<dbReference type="Pfam" id="PF02104">
    <property type="entry name" value="SURF1"/>
    <property type="match status" value="1"/>
</dbReference>
<organism evidence="5">
    <name type="scientific">freshwater metagenome</name>
    <dbReference type="NCBI Taxonomy" id="449393"/>
    <lineage>
        <taxon>unclassified sequences</taxon>
        <taxon>metagenomes</taxon>
        <taxon>ecological metagenomes</taxon>
    </lineage>
</organism>
<dbReference type="EMBL" id="CAFBRC010000099">
    <property type="protein sequence ID" value="CAB5077514.1"/>
    <property type="molecule type" value="Genomic_DNA"/>
</dbReference>
<dbReference type="PROSITE" id="PS51257">
    <property type="entry name" value="PROKAR_LIPOPROTEIN"/>
    <property type="match status" value="1"/>
</dbReference>
<dbReference type="AlphaFoldDB" id="A0A6J7VET5"/>
<keyword evidence="1" id="KW-1133">Transmembrane helix</keyword>
<protein>
    <submittedName>
        <fullName evidence="5">Unannotated protein</fullName>
    </submittedName>
</protein>